<comment type="caution">
    <text evidence="4">The sequence shown here is derived from an EMBL/GenBank/DDBJ whole genome shotgun (WGS) entry which is preliminary data.</text>
</comment>
<dbReference type="GO" id="GO:1990904">
    <property type="term" value="C:ribonucleoprotein complex"/>
    <property type="evidence" value="ECO:0007669"/>
    <property type="project" value="UniProtKB-KW"/>
</dbReference>
<dbReference type="CDD" id="cd01726">
    <property type="entry name" value="LSm6"/>
    <property type="match status" value="1"/>
</dbReference>
<organism evidence="4">
    <name type="scientific">Ignisphaera aggregans</name>
    <dbReference type="NCBI Taxonomy" id="334771"/>
    <lineage>
        <taxon>Archaea</taxon>
        <taxon>Thermoproteota</taxon>
        <taxon>Thermoprotei</taxon>
        <taxon>Desulfurococcales</taxon>
        <taxon>Desulfurococcaceae</taxon>
        <taxon>Ignisphaera</taxon>
    </lineage>
</organism>
<dbReference type="GO" id="GO:0003723">
    <property type="term" value="F:RNA binding"/>
    <property type="evidence" value="ECO:0007669"/>
    <property type="project" value="InterPro"/>
</dbReference>
<dbReference type="InterPro" id="IPR016487">
    <property type="entry name" value="Lsm6/sSmF"/>
</dbReference>
<dbReference type="PANTHER" id="PTHR11021:SF0">
    <property type="entry name" value="SMALL NUCLEAR RIBONUCLEOPROTEIN F"/>
    <property type="match status" value="1"/>
</dbReference>
<dbReference type="AlphaFoldDB" id="A0A7C5TFQ0"/>
<dbReference type="InterPro" id="IPR001163">
    <property type="entry name" value="Sm_dom_euk/arc"/>
</dbReference>
<sequence length="95" mass="10728">MATQQFQKPTITPMRMLRSSLNKTIMVKVKEGSEFIGKLVMTDPTMNVVLEDATEYNDGGKEAIAKYGRIFIRGSQILYVCVDYTEAKLRQTSTT</sequence>
<evidence type="ECO:0000256" key="1">
    <source>
        <dbReference type="ARBA" id="ARBA00023274"/>
    </source>
</evidence>
<dbReference type="PANTHER" id="PTHR11021">
    <property type="entry name" value="SMALL NUCLEAR RIBONUCLEOPROTEIN F SNRNP-F"/>
    <property type="match status" value="1"/>
</dbReference>
<protein>
    <submittedName>
        <fullName evidence="4">Sm ribonucleo</fullName>
    </submittedName>
</protein>
<reference evidence="4" key="1">
    <citation type="journal article" date="2020" name="mSystems">
        <title>Genome- and Community-Level Interaction Insights into Carbon Utilization and Element Cycling Functions of Hydrothermarchaeota in Hydrothermal Sediment.</title>
        <authorList>
            <person name="Zhou Z."/>
            <person name="Liu Y."/>
            <person name="Xu W."/>
            <person name="Pan J."/>
            <person name="Luo Z.H."/>
            <person name="Li M."/>
        </authorList>
    </citation>
    <scope>NUCLEOTIDE SEQUENCE [LARGE SCALE GENOMIC DNA]</scope>
    <source>
        <strain evidence="5">SpSt-1</strain>
        <strain evidence="4">SpSt-1121</strain>
        <strain evidence="3">SpSt-721</strain>
    </source>
</reference>
<dbReference type="InterPro" id="IPR010920">
    <property type="entry name" value="LSM_dom_sf"/>
</dbReference>
<dbReference type="EMBL" id="DRZI01000175">
    <property type="protein sequence ID" value="HHP81832.1"/>
    <property type="molecule type" value="Genomic_DNA"/>
</dbReference>
<name>A0A7C5TFQ0_9CREN</name>
<evidence type="ECO:0000259" key="2">
    <source>
        <dbReference type="PROSITE" id="PS52002"/>
    </source>
</evidence>
<proteinExistence type="predicted"/>
<dbReference type="SMART" id="SM00651">
    <property type="entry name" value="Sm"/>
    <property type="match status" value="1"/>
</dbReference>
<dbReference type="EMBL" id="DRUB01000023">
    <property type="protein sequence ID" value="HHR95434.1"/>
    <property type="molecule type" value="Genomic_DNA"/>
</dbReference>
<dbReference type="EMBL" id="DTET01000003">
    <property type="protein sequence ID" value="HGV66191.1"/>
    <property type="molecule type" value="Genomic_DNA"/>
</dbReference>
<dbReference type="InterPro" id="IPR047575">
    <property type="entry name" value="Sm"/>
</dbReference>
<dbReference type="Gene3D" id="2.30.30.100">
    <property type="match status" value="1"/>
</dbReference>
<dbReference type="GO" id="GO:0000398">
    <property type="term" value="P:mRNA splicing, via spliceosome"/>
    <property type="evidence" value="ECO:0007669"/>
    <property type="project" value="InterPro"/>
</dbReference>
<feature type="domain" description="Sm" evidence="2">
    <location>
        <begin position="12"/>
        <end position="86"/>
    </location>
</feature>
<dbReference type="SUPFAM" id="SSF50182">
    <property type="entry name" value="Sm-like ribonucleoproteins"/>
    <property type="match status" value="1"/>
</dbReference>
<evidence type="ECO:0000313" key="5">
    <source>
        <dbReference type="EMBL" id="HHR95434.1"/>
    </source>
</evidence>
<accession>A0A7C5TFQ0</accession>
<evidence type="ECO:0000313" key="4">
    <source>
        <dbReference type="EMBL" id="HHP81832.1"/>
    </source>
</evidence>
<evidence type="ECO:0000313" key="3">
    <source>
        <dbReference type="EMBL" id="HGV66191.1"/>
    </source>
</evidence>
<dbReference type="PROSITE" id="PS52002">
    <property type="entry name" value="SM"/>
    <property type="match status" value="1"/>
</dbReference>
<gene>
    <name evidence="5" type="ORF">ENL47_01050</name>
    <name evidence="4" type="ORF">ENM84_04120</name>
    <name evidence="3" type="ORF">ENV02_00035</name>
</gene>
<keyword evidence="1" id="KW-0687">Ribonucleoprotein</keyword>
<dbReference type="Pfam" id="PF01423">
    <property type="entry name" value="LSM"/>
    <property type="match status" value="1"/>
</dbReference>